<proteinExistence type="predicted"/>
<dbReference type="Pfam" id="PF20684">
    <property type="entry name" value="Fung_rhodopsin"/>
    <property type="match status" value="1"/>
</dbReference>
<evidence type="ECO:0000259" key="5">
    <source>
        <dbReference type="Pfam" id="PF20684"/>
    </source>
</evidence>
<evidence type="ECO:0000256" key="4">
    <source>
        <dbReference type="SAM" id="Phobius"/>
    </source>
</evidence>
<gene>
    <name evidence="6" type="ORF">DL764_004128</name>
</gene>
<evidence type="ECO:0000256" key="3">
    <source>
        <dbReference type="SAM" id="MobiDB-lite"/>
    </source>
</evidence>
<feature type="transmembrane region" description="Helical" evidence="4">
    <location>
        <begin position="250"/>
        <end position="273"/>
    </location>
</feature>
<feature type="region of interest" description="Disordered" evidence="3">
    <location>
        <begin position="302"/>
        <end position="325"/>
    </location>
</feature>
<dbReference type="EMBL" id="QJNU01000188">
    <property type="protein sequence ID" value="RYP04948.1"/>
    <property type="molecule type" value="Genomic_DNA"/>
</dbReference>
<comment type="subcellular location">
    <subcellularLocation>
        <location evidence="1">Cell inner membrane</location>
        <topology evidence="1">Multi-pass membrane protein</topology>
    </subcellularLocation>
</comment>
<feature type="compositionally biased region" description="Basic and acidic residues" evidence="3">
    <location>
        <begin position="304"/>
        <end position="318"/>
    </location>
</feature>
<feature type="transmembrane region" description="Helical" evidence="4">
    <location>
        <begin position="679"/>
        <end position="698"/>
    </location>
</feature>
<feature type="transmembrane region" description="Helical" evidence="4">
    <location>
        <begin position="209"/>
        <end position="230"/>
    </location>
</feature>
<dbReference type="PANTHER" id="PTHR43702">
    <property type="entry name" value="L-FUCOSE-PROTON SYMPORTER"/>
    <property type="match status" value="1"/>
</dbReference>
<dbReference type="InterPro" id="IPR050375">
    <property type="entry name" value="MFS_TsgA-like"/>
</dbReference>
<protein>
    <recommendedName>
        <fullName evidence="5">Rhodopsin domain-containing protein</fullName>
    </recommendedName>
</protein>
<dbReference type="Gene3D" id="1.20.1250.20">
    <property type="entry name" value="MFS general substrate transporter like domains"/>
    <property type="match status" value="1"/>
</dbReference>
<feature type="transmembrane region" description="Helical" evidence="4">
    <location>
        <begin position="468"/>
        <end position="487"/>
    </location>
</feature>
<feature type="transmembrane region" description="Helical" evidence="4">
    <location>
        <begin position="45"/>
        <end position="64"/>
    </location>
</feature>
<dbReference type="Proteomes" id="UP000293360">
    <property type="component" value="Unassembled WGS sequence"/>
</dbReference>
<dbReference type="OrthoDB" id="546893at2759"/>
<feature type="domain" description="Rhodopsin" evidence="5">
    <location>
        <begin position="30"/>
        <end position="282"/>
    </location>
</feature>
<keyword evidence="7" id="KW-1185">Reference proteome</keyword>
<evidence type="ECO:0000313" key="6">
    <source>
        <dbReference type="EMBL" id="RYP04948.1"/>
    </source>
</evidence>
<feature type="transmembrane region" description="Helical" evidence="4">
    <location>
        <begin position="124"/>
        <end position="145"/>
    </location>
</feature>
<evidence type="ECO:0000256" key="2">
    <source>
        <dbReference type="ARBA" id="ARBA00022475"/>
    </source>
</evidence>
<keyword evidence="4" id="KW-0812">Transmembrane</keyword>
<sequence>MSETEGGRSRAVFSSVTGTFVLASIFAVGRLVCRFGIVKRYGWDDYSFILAWILAFGLSFSINFSTYQDIRVHDDNINADLNTRFLGAEHAAIVLFYPALMMTKASILLLYLDIARYSQKFLRIGSYVTLVLSSVGGFVLSFMSAFRCRPVQAAYNLSIQHPSCIPIQSILLSSAPINIATDLAILVLPIPGLTTLPVSLLRRTTVISTFMLGVIAVTVVDVARIYYLQLATVVPDQPPGSQLSTGLHSSYHASIALFLSAIEVNVAIIGAAIPTLGPLLKRLILTMAWYGFRDDTNGALVRSASEEETRDSHSRAELSRQPSSATDRAFAYRSKAISTTIAVDDRSQVDIRGLPAGSDIELAPQRSRVPPVPQECDYAASFGFTEIVRPKCLVDIRGLECVKYCTIVNSLLFLNGFTYVLLFSINASIPVVGSRTQAIGMVSASYGGAGLFAPILAYSILRYVGFKSTCTTALAVCCAGTLIFWPSGAMGSYPGFLISSVVVGVALASLEIAANAFNALCGPSEYAVIRVLLGTGVEIIGGVVAFSVAHSTISISPDDPRSVIGLQWAYFAIALSTVLWGLFFYYLPLPEATDTDLRSRPDLLWVDPSHKYFGTFPVVLTPLAIAIVTIFFTTGALSSLRISIASVSTAVETSTLSAPLLRNADFQTVITATHAGGHFFLAFLCFLIPPRLVLLGALRGADPELMLWHRVA</sequence>
<feature type="transmembrane region" description="Helical" evidence="4">
    <location>
        <begin position="610"/>
        <end position="632"/>
    </location>
</feature>
<keyword evidence="2" id="KW-1003">Cell membrane</keyword>
<dbReference type="GO" id="GO:0005886">
    <property type="term" value="C:plasma membrane"/>
    <property type="evidence" value="ECO:0007669"/>
    <property type="project" value="UniProtKB-SubCell"/>
</dbReference>
<dbReference type="InterPro" id="IPR049326">
    <property type="entry name" value="Rhodopsin_dom_fungi"/>
</dbReference>
<evidence type="ECO:0000313" key="7">
    <source>
        <dbReference type="Proteomes" id="UP000293360"/>
    </source>
</evidence>
<keyword evidence="4" id="KW-1133">Transmembrane helix</keyword>
<feature type="transmembrane region" description="Helical" evidence="4">
    <location>
        <begin position="493"/>
        <end position="514"/>
    </location>
</feature>
<feature type="transmembrane region" description="Helical" evidence="4">
    <location>
        <begin position="568"/>
        <end position="589"/>
    </location>
</feature>
<dbReference type="SUPFAM" id="SSF103473">
    <property type="entry name" value="MFS general substrate transporter"/>
    <property type="match status" value="1"/>
</dbReference>
<feature type="transmembrane region" description="Helical" evidence="4">
    <location>
        <begin position="91"/>
        <end position="112"/>
    </location>
</feature>
<evidence type="ECO:0000256" key="1">
    <source>
        <dbReference type="ARBA" id="ARBA00004429"/>
    </source>
</evidence>
<feature type="transmembrane region" description="Helical" evidence="4">
    <location>
        <begin position="438"/>
        <end position="461"/>
    </location>
</feature>
<feature type="transmembrane region" description="Helical" evidence="4">
    <location>
        <begin position="526"/>
        <end position="548"/>
    </location>
</feature>
<reference evidence="6 7" key="1">
    <citation type="submission" date="2018-06" db="EMBL/GenBank/DDBJ databases">
        <title>Complete Genomes of Monosporascus.</title>
        <authorList>
            <person name="Robinson A.J."/>
            <person name="Natvig D.O."/>
        </authorList>
    </citation>
    <scope>NUCLEOTIDE SEQUENCE [LARGE SCALE GENOMIC DNA]</scope>
    <source>
        <strain evidence="6 7">CBS 110550</strain>
    </source>
</reference>
<dbReference type="InterPro" id="IPR036259">
    <property type="entry name" value="MFS_trans_sf"/>
</dbReference>
<dbReference type="STRING" id="155417.A0A4Q4TEG9"/>
<comment type="caution">
    <text evidence="6">The sequence shown here is derived from an EMBL/GenBank/DDBJ whole genome shotgun (WGS) entry which is preliminary data.</text>
</comment>
<keyword evidence="4" id="KW-0472">Membrane</keyword>
<organism evidence="6 7">
    <name type="scientific">Monosporascus ibericus</name>
    <dbReference type="NCBI Taxonomy" id="155417"/>
    <lineage>
        <taxon>Eukaryota</taxon>
        <taxon>Fungi</taxon>
        <taxon>Dikarya</taxon>
        <taxon>Ascomycota</taxon>
        <taxon>Pezizomycotina</taxon>
        <taxon>Sordariomycetes</taxon>
        <taxon>Xylariomycetidae</taxon>
        <taxon>Xylariales</taxon>
        <taxon>Xylariales incertae sedis</taxon>
        <taxon>Monosporascus</taxon>
    </lineage>
</organism>
<feature type="transmembrane region" description="Helical" evidence="4">
    <location>
        <begin position="412"/>
        <end position="432"/>
    </location>
</feature>
<dbReference type="PANTHER" id="PTHR43702:SF13">
    <property type="entry name" value="MONOSACCHARIDE TRANSPORTER, PUTATIVE (AFU_ORTHOLOGUE AFUA_4G06630)-RELATED"/>
    <property type="match status" value="1"/>
</dbReference>
<accession>A0A4Q4TEG9</accession>
<name>A0A4Q4TEG9_9PEZI</name>
<feature type="transmembrane region" description="Helical" evidence="4">
    <location>
        <begin position="12"/>
        <end position="33"/>
    </location>
</feature>
<dbReference type="AlphaFoldDB" id="A0A4Q4TEG9"/>